<keyword evidence="8" id="KW-1185">Reference proteome</keyword>
<dbReference type="PANTHER" id="PTHR30213">
    <property type="entry name" value="INNER MEMBRANE PROTEIN YHJD"/>
    <property type="match status" value="1"/>
</dbReference>
<dbReference type="GO" id="GO:0005886">
    <property type="term" value="C:plasma membrane"/>
    <property type="evidence" value="ECO:0007669"/>
    <property type="project" value="UniProtKB-SubCell"/>
</dbReference>
<feature type="transmembrane region" description="Helical" evidence="6">
    <location>
        <begin position="22"/>
        <end position="51"/>
    </location>
</feature>
<keyword evidence="3 6" id="KW-0812">Transmembrane</keyword>
<feature type="transmembrane region" description="Helical" evidence="6">
    <location>
        <begin position="207"/>
        <end position="228"/>
    </location>
</feature>
<evidence type="ECO:0000256" key="2">
    <source>
        <dbReference type="ARBA" id="ARBA00022475"/>
    </source>
</evidence>
<name>A0A285CS60_9BACI</name>
<evidence type="ECO:0000313" key="7">
    <source>
        <dbReference type="EMBL" id="SNX70397.1"/>
    </source>
</evidence>
<comment type="subcellular location">
    <subcellularLocation>
        <location evidence="1">Cell membrane</location>
        <topology evidence="1">Multi-pass membrane protein</topology>
    </subcellularLocation>
</comment>
<dbReference type="PANTHER" id="PTHR30213:SF0">
    <property type="entry name" value="UPF0761 MEMBRANE PROTEIN YIHY"/>
    <property type="match status" value="1"/>
</dbReference>
<feature type="transmembrane region" description="Helical" evidence="6">
    <location>
        <begin position="172"/>
        <end position="195"/>
    </location>
</feature>
<dbReference type="EMBL" id="OAOP01000004">
    <property type="protein sequence ID" value="SNX70397.1"/>
    <property type="molecule type" value="Genomic_DNA"/>
</dbReference>
<feature type="transmembrane region" description="Helical" evidence="6">
    <location>
        <begin position="130"/>
        <end position="152"/>
    </location>
</feature>
<evidence type="ECO:0000256" key="3">
    <source>
        <dbReference type="ARBA" id="ARBA00022692"/>
    </source>
</evidence>
<keyword evidence="4 6" id="KW-1133">Transmembrane helix</keyword>
<dbReference type="Proteomes" id="UP000219546">
    <property type="component" value="Unassembled WGS sequence"/>
</dbReference>
<dbReference type="AlphaFoldDB" id="A0A285CS60"/>
<protein>
    <submittedName>
        <fullName evidence="7">Membrane protein</fullName>
    </submittedName>
</protein>
<dbReference type="Pfam" id="PF03631">
    <property type="entry name" value="Virul_fac_BrkB"/>
    <property type="match status" value="1"/>
</dbReference>
<dbReference type="OrthoDB" id="9775903at2"/>
<accession>A0A285CS60</accession>
<sequence>MGKVGIPSLIFRFYHRFTNDDVFGLAAQLAYFFLLSLFPLLIFLVSLVPYLPITEMDILNVIRDFAPGQTMQLIENNLHQLMEHHSGQLLTFGIIATLWSASNGINAIVKGFNRAYDVPESRPFWQARGMAIVLTVAMVFVFIIALLLPVFGKQIGLYIADHFNNSWEFLRVWGTLRWVISSIIIFIVFLGLYMIAPNKKVLLADAIPGAVFATIGFAVVSLAFSFYVDNFGNYAHMYGSLGGIIVLLIWFYLTSFVIIIGGEINAFIALVRKR</sequence>
<evidence type="ECO:0000256" key="4">
    <source>
        <dbReference type="ARBA" id="ARBA00022989"/>
    </source>
</evidence>
<dbReference type="RefSeq" id="WP_097158504.1">
    <property type="nucleotide sequence ID" value="NZ_JBEPMQ010000010.1"/>
</dbReference>
<keyword evidence="2" id="KW-1003">Cell membrane</keyword>
<dbReference type="InterPro" id="IPR017039">
    <property type="entry name" value="Virul_fac_BrkB"/>
</dbReference>
<feature type="transmembrane region" description="Helical" evidence="6">
    <location>
        <begin position="240"/>
        <end position="271"/>
    </location>
</feature>
<evidence type="ECO:0000256" key="6">
    <source>
        <dbReference type="SAM" id="Phobius"/>
    </source>
</evidence>
<dbReference type="NCBIfam" id="TIGR00765">
    <property type="entry name" value="yihY_not_rbn"/>
    <property type="match status" value="1"/>
</dbReference>
<gene>
    <name evidence="7" type="ORF">SAMN05877753_10498</name>
</gene>
<evidence type="ECO:0000256" key="5">
    <source>
        <dbReference type="ARBA" id="ARBA00023136"/>
    </source>
</evidence>
<reference evidence="7 8" key="1">
    <citation type="submission" date="2017-08" db="EMBL/GenBank/DDBJ databases">
        <authorList>
            <person name="de Groot N.N."/>
        </authorList>
    </citation>
    <scope>NUCLEOTIDE SEQUENCE [LARGE SCALE GENOMIC DNA]</scope>
    <source>
        <strain evidence="7 8">JC228</strain>
    </source>
</reference>
<keyword evidence="5 6" id="KW-0472">Membrane</keyword>
<feature type="transmembrane region" description="Helical" evidence="6">
    <location>
        <begin position="89"/>
        <end position="109"/>
    </location>
</feature>
<evidence type="ECO:0000313" key="8">
    <source>
        <dbReference type="Proteomes" id="UP000219546"/>
    </source>
</evidence>
<dbReference type="PIRSF" id="PIRSF035875">
    <property type="entry name" value="RNase_BN"/>
    <property type="match status" value="1"/>
</dbReference>
<organism evidence="7 8">
    <name type="scientific">Bacillus oleivorans</name>
    <dbReference type="NCBI Taxonomy" id="1448271"/>
    <lineage>
        <taxon>Bacteria</taxon>
        <taxon>Bacillati</taxon>
        <taxon>Bacillota</taxon>
        <taxon>Bacilli</taxon>
        <taxon>Bacillales</taxon>
        <taxon>Bacillaceae</taxon>
        <taxon>Bacillus</taxon>
    </lineage>
</organism>
<proteinExistence type="predicted"/>
<evidence type="ECO:0000256" key="1">
    <source>
        <dbReference type="ARBA" id="ARBA00004651"/>
    </source>
</evidence>